<dbReference type="AlphaFoldDB" id="A0A438JX39"/>
<evidence type="ECO:0000259" key="2">
    <source>
        <dbReference type="Pfam" id="PF10536"/>
    </source>
</evidence>
<sequence length="581" mass="65395">MHMDTIGTINQDALSWLEVIPFKKWALSHDGGRRYGIMTTNMSEVFNSEEYIPYVDAQINANVVKVGYHEVVLYEHFQGLFHVKVNRGSKKTSSGGRTYRVNLLMEHREGRSDPDPLDRSILVLQDKHRSQLVDSSQDVAMILGLRIDGPPITSTCDIDWSLLCLELLDVVPPPSQIRRSAISTQWLHEQFSHPPAGVDDVILQRYARAFILALLGRALFTDKTDTHGSAVLAYLYRELCRASLDSATEISGPITLLQRLHVGRPDFGRPPVPIVVPHVHDDVVDGLHDHLLPDEADEEIWQTMSPLICFDIIKWHKLEQVLRQFRMQQGIPPPCLIDMELYLMDRQGRHQYDWATFHAQYISFWATRSERIATTPLAITTMDFYDLYMQWYRRITQRLITLVLHRDHMRFHSIASATKLLMAISNDLEETHRITINVLRAIGEDHRVHSTQESSTSSGPSMRPPSLITPVRPSASLESPLSPPDVSIPAHSSRPKTTKPSTLTPIESSISLDLPFFPHVIFIQTSSPPPPPQPSISLDAPPPITESNAPPPITESIAPPPITESIAPPPVIESIAPLPFS</sequence>
<dbReference type="InterPro" id="IPR044824">
    <property type="entry name" value="MAIN-like"/>
</dbReference>
<name>A0A438JX39_VITVI</name>
<proteinExistence type="predicted"/>
<protein>
    <submittedName>
        <fullName evidence="3">Serine/threonine-protein phosphatase 7 long form-like</fullName>
    </submittedName>
</protein>
<organism evidence="3 4">
    <name type="scientific">Vitis vinifera</name>
    <name type="common">Grape</name>
    <dbReference type="NCBI Taxonomy" id="29760"/>
    <lineage>
        <taxon>Eukaryota</taxon>
        <taxon>Viridiplantae</taxon>
        <taxon>Streptophyta</taxon>
        <taxon>Embryophyta</taxon>
        <taxon>Tracheophyta</taxon>
        <taxon>Spermatophyta</taxon>
        <taxon>Magnoliopsida</taxon>
        <taxon>eudicotyledons</taxon>
        <taxon>Gunneridae</taxon>
        <taxon>Pentapetalae</taxon>
        <taxon>rosids</taxon>
        <taxon>Vitales</taxon>
        <taxon>Vitaceae</taxon>
        <taxon>Viteae</taxon>
        <taxon>Vitis</taxon>
    </lineage>
</organism>
<dbReference type="InterPro" id="IPR019557">
    <property type="entry name" value="AminoTfrase-like_pln_mobile"/>
</dbReference>
<feature type="compositionally biased region" description="Pro residues" evidence="1">
    <location>
        <begin position="527"/>
        <end position="570"/>
    </location>
</feature>
<dbReference type="PANTHER" id="PTHR46033:SF8">
    <property type="entry name" value="PROTEIN MAINTENANCE OF MERISTEMS-LIKE"/>
    <property type="match status" value="1"/>
</dbReference>
<feature type="region of interest" description="Disordered" evidence="1">
    <location>
        <begin position="523"/>
        <end position="570"/>
    </location>
</feature>
<evidence type="ECO:0000313" key="4">
    <source>
        <dbReference type="Proteomes" id="UP000288805"/>
    </source>
</evidence>
<comment type="caution">
    <text evidence="3">The sequence shown here is derived from an EMBL/GenBank/DDBJ whole genome shotgun (WGS) entry which is preliminary data.</text>
</comment>
<evidence type="ECO:0000256" key="1">
    <source>
        <dbReference type="SAM" id="MobiDB-lite"/>
    </source>
</evidence>
<feature type="compositionally biased region" description="Low complexity" evidence="1">
    <location>
        <begin position="451"/>
        <end position="461"/>
    </location>
</feature>
<dbReference type="Proteomes" id="UP000288805">
    <property type="component" value="Unassembled WGS sequence"/>
</dbReference>
<feature type="domain" description="Aminotransferase-like plant mobile" evidence="2">
    <location>
        <begin position="297"/>
        <end position="393"/>
    </location>
</feature>
<dbReference type="EMBL" id="QGNW01000024">
    <property type="protein sequence ID" value="RVX13526.1"/>
    <property type="molecule type" value="Genomic_DNA"/>
</dbReference>
<dbReference type="PANTHER" id="PTHR46033">
    <property type="entry name" value="PROTEIN MAIN-LIKE 2"/>
    <property type="match status" value="1"/>
</dbReference>
<feature type="region of interest" description="Disordered" evidence="1">
    <location>
        <begin position="447"/>
        <end position="504"/>
    </location>
</feature>
<evidence type="ECO:0000313" key="3">
    <source>
        <dbReference type="EMBL" id="RVX13526.1"/>
    </source>
</evidence>
<reference evidence="3 4" key="1">
    <citation type="journal article" date="2018" name="PLoS Genet.">
        <title>Population sequencing reveals clonal diversity and ancestral inbreeding in the grapevine cultivar Chardonnay.</title>
        <authorList>
            <person name="Roach M.J."/>
            <person name="Johnson D.L."/>
            <person name="Bohlmann J."/>
            <person name="van Vuuren H.J."/>
            <person name="Jones S.J."/>
            <person name="Pretorius I.S."/>
            <person name="Schmidt S.A."/>
            <person name="Borneman A.R."/>
        </authorList>
    </citation>
    <scope>NUCLEOTIDE SEQUENCE [LARGE SCALE GENOMIC DNA]</scope>
    <source>
        <strain evidence="4">cv. Chardonnay</strain>
        <tissue evidence="3">Leaf</tissue>
    </source>
</reference>
<gene>
    <name evidence="3" type="primary">MAIL3_181</name>
    <name evidence="3" type="ORF">CK203_020953</name>
</gene>
<dbReference type="GO" id="GO:0010073">
    <property type="term" value="P:meristem maintenance"/>
    <property type="evidence" value="ECO:0007669"/>
    <property type="project" value="InterPro"/>
</dbReference>
<accession>A0A438JX39</accession>
<dbReference type="Pfam" id="PF10536">
    <property type="entry name" value="PMD"/>
    <property type="match status" value="1"/>
</dbReference>